<name>A0ABD0RKV7_CIRMR</name>
<organism evidence="1 2">
    <name type="scientific">Cirrhinus mrigala</name>
    <name type="common">Mrigala</name>
    <dbReference type="NCBI Taxonomy" id="683832"/>
    <lineage>
        <taxon>Eukaryota</taxon>
        <taxon>Metazoa</taxon>
        <taxon>Chordata</taxon>
        <taxon>Craniata</taxon>
        <taxon>Vertebrata</taxon>
        <taxon>Euteleostomi</taxon>
        <taxon>Actinopterygii</taxon>
        <taxon>Neopterygii</taxon>
        <taxon>Teleostei</taxon>
        <taxon>Ostariophysi</taxon>
        <taxon>Cypriniformes</taxon>
        <taxon>Cyprinidae</taxon>
        <taxon>Labeoninae</taxon>
        <taxon>Labeonini</taxon>
        <taxon>Cirrhinus</taxon>
    </lineage>
</organism>
<accession>A0ABD0RKV7</accession>
<reference evidence="1 2" key="1">
    <citation type="submission" date="2024-05" db="EMBL/GenBank/DDBJ databases">
        <title>Genome sequencing and assembly of Indian major carp, Cirrhinus mrigala (Hamilton, 1822).</title>
        <authorList>
            <person name="Mohindra V."/>
            <person name="Chowdhury L.M."/>
            <person name="Lal K."/>
            <person name="Jena J.K."/>
        </authorList>
    </citation>
    <scope>NUCLEOTIDE SEQUENCE [LARGE SCALE GENOMIC DNA]</scope>
    <source>
        <strain evidence="1">CM1030</strain>
        <tissue evidence="1">Blood</tissue>
    </source>
</reference>
<sequence>SGENVRLPCNNDLHDCKSTTWTYSRHSAAVELIKLGIKEKDIERHERLSLG</sequence>
<evidence type="ECO:0000313" key="2">
    <source>
        <dbReference type="Proteomes" id="UP001529510"/>
    </source>
</evidence>
<dbReference type="EMBL" id="JAMKFB020000003">
    <property type="protein sequence ID" value="KAL0199174.1"/>
    <property type="molecule type" value="Genomic_DNA"/>
</dbReference>
<feature type="non-terminal residue" evidence="1">
    <location>
        <position position="1"/>
    </location>
</feature>
<evidence type="ECO:0000313" key="1">
    <source>
        <dbReference type="EMBL" id="KAL0199174.1"/>
    </source>
</evidence>
<dbReference type="Proteomes" id="UP001529510">
    <property type="component" value="Unassembled WGS sequence"/>
</dbReference>
<gene>
    <name evidence="1" type="ORF">M9458_007714</name>
</gene>
<comment type="caution">
    <text evidence="1">The sequence shown here is derived from an EMBL/GenBank/DDBJ whole genome shotgun (WGS) entry which is preliminary data.</text>
</comment>
<feature type="non-terminal residue" evidence="1">
    <location>
        <position position="51"/>
    </location>
</feature>
<protein>
    <submittedName>
        <fullName evidence="1">Uncharacterized protein</fullName>
    </submittedName>
</protein>
<dbReference type="AlphaFoldDB" id="A0ABD0RKV7"/>
<keyword evidence="2" id="KW-1185">Reference proteome</keyword>
<proteinExistence type="predicted"/>